<dbReference type="Gene3D" id="1.10.110.10">
    <property type="entry name" value="Plant lipid-transfer and hydrophobic proteins"/>
    <property type="match status" value="1"/>
</dbReference>
<evidence type="ECO:0000256" key="1">
    <source>
        <dbReference type="ARBA" id="ARBA00009748"/>
    </source>
</evidence>
<comment type="function">
    <text evidence="4">Plant non-specific lipid-transfer proteins transfer phospholipids as well as galactolipids across membranes. May play a role in wax or cutin deposition in the cell walls of expanding epidermal cells and certain secretory tissues.</text>
</comment>
<dbReference type="InterPro" id="IPR036312">
    <property type="entry name" value="Bifun_inhib/LTP/seed_sf"/>
</dbReference>
<dbReference type="STRING" id="4081.A0A3Q7JDW8"/>
<dbReference type="CDD" id="cd01960">
    <property type="entry name" value="nsLTP1"/>
    <property type="match status" value="1"/>
</dbReference>
<feature type="domain" description="Bifunctional inhibitor/plant lipid transfer protein/seed storage helical" evidence="6">
    <location>
        <begin position="26"/>
        <end position="109"/>
    </location>
</feature>
<dbReference type="InterPro" id="IPR000528">
    <property type="entry name" value="Plant_nsLTP"/>
</dbReference>
<dbReference type="PROSITE" id="PS51257">
    <property type="entry name" value="PROKAR_LIPOPROTEIN"/>
    <property type="match status" value="1"/>
</dbReference>
<feature type="chain" id="PRO_5018557415" description="Non-specific lipid-transfer protein" evidence="5">
    <location>
        <begin position="23"/>
        <end position="152"/>
    </location>
</feature>
<dbReference type="GO" id="GO:0008289">
    <property type="term" value="F:lipid binding"/>
    <property type="evidence" value="ECO:0007669"/>
    <property type="project" value="UniProtKB-KW"/>
</dbReference>
<dbReference type="Pfam" id="PF00234">
    <property type="entry name" value="Tryp_alpha_amyl"/>
    <property type="match status" value="1"/>
</dbReference>
<organism evidence="7">
    <name type="scientific">Solanum lycopersicum</name>
    <name type="common">Tomato</name>
    <name type="synonym">Lycopersicon esculentum</name>
    <dbReference type="NCBI Taxonomy" id="4081"/>
    <lineage>
        <taxon>Eukaryota</taxon>
        <taxon>Viridiplantae</taxon>
        <taxon>Streptophyta</taxon>
        <taxon>Embryophyta</taxon>
        <taxon>Tracheophyta</taxon>
        <taxon>Spermatophyta</taxon>
        <taxon>Magnoliopsida</taxon>
        <taxon>eudicotyledons</taxon>
        <taxon>Gunneridae</taxon>
        <taxon>Pentapetalae</taxon>
        <taxon>asterids</taxon>
        <taxon>lamiids</taxon>
        <taxon>Solanales</taxon>
        <taxon>Solanaceae</taxon>
        <taxon>Solanoideae</taxon>
        <taxon>Solaneae</taxon>
        <taxon>Solanum</taxon>
        <taxon>Solanum subgen. Lycopersicon</taxon>
    </lineage>
</organism>
<dbReference type="SMART" id="SM00499">
    <property type="entry name" value="AAI"/>
    <property type="match status" value="1"/>
</dbReference>
<evidence type="ECO:0000256" key="3">
    <source>
        <dbReference type="ARBA" id="ARBA00023121"/>
    </source>
</evidence>
<proteinExistence type="inferred from homology"/>
<dbReference type="AlphaFoldDB" id="A0A3Q7JDW8"/>
<comment type="similarity">
    <text evidence="1 4">Belongs to the plant LTP family.</text>
</comment>
<evidence type="ECO:0000259" key="6">
    <source>
        <dbReference type="SMART" id="SM00499"/>
    </source>
</evidence>
<sequence>MGGKIACFVVLCMLMAVPYAWGAFSCGQVQAGVVKCLPYLQNRGPVGQCCDVVKGLITSAKTTQDRRTACSCLKSAASIIKGIDMSKAAGLPAICGVKSPFKISLSTDCTKGPVIKLVLDVLSWWQRIKCLWIEFNYGYVFFFFFGSNIVEL</sequence>
<evidence type="ECO:0000256" key="4">
    <source>
        <dbReference type="RuleBase" id="RU000628"/>
    </source>
</evidence>
<evidence type="ECO:0000256" key="5">
    <source>
        <dbReference type="SAM" id="SignalP"/>
    </source>
</evidence>
<dbReference type="GO" id="GO:0006869">
    <property type="term" value="P:lipid transport"/>
    <property type="evidence" value="ECO:0007669"/>
    <property type="project" value="InterPro"/>
</dbReference>
<dbReference type="FunCoup" id="A0A3Q7JDW8">
    <property type="interactions" value="1581"/>
</dbReference>
<dbReference type="PRINTS" id="PR00382">
    <property type="entry name" value="LIPIDTRNSFER"/>
</dbReference>
<evidence type="ECO:0000313" key="7">
    <source>
        <dbReference type="EnsemblPlants" id="Solyc10g076200.2.1"/>
    </source>
</evidence>
<dbReference type="InParanoid" id="A0A3Q7JDW8"/>
<dbReference type="Proteomes" id="UP000004994">
    <property type="component" value="Chromosome 10"/>
</dbReference>
<evidence type="ECO:0000313" key="8">
    <source>
        <dbReference type="Proteomes" id="UP000004994"/>
    </source>
</evidence>
<name>A0A3Q7JDW8_SOLLC</name>
<gene>
    <name evidence="7" type="primary">LOC101266573</name>
</gene>
<evidence type="ECO:0000256" key="2">
    <source>
        <dbReference type="ARBA" id="ARBA00022448"/>
    </source>
</evidence>
<accession>A0A3Q7JDW8</accession>
<reference evidence="7" key="1">
    <citation type="journal article" date="2012" name="Nature">
        <title>The tomato genome sequence provides insights into fleshy fruit evolution.</title>
        <authorList>
            <consortium name="Tomato Genome Consortium"/>
        </authorList>
    </citation>
    <scope>NUCLEOTIDE SEQUENCE [LARGE SCALE GENOMIC DNA]</scope>
    <source>
        <strain evidence="7">cv. Heinz 1706</strain>
    </source>
</reference>
<keyword evidence="8" id="KW-1185">Reference proteome</keyword>
<dbReference type="PaxDb" id="4081-Solyc10g076200.1.1"/>
<keyword evidence="3 4" id="KW-0446">Lipid-binding</keyword>
<keyword evidence="5" id="KW-0732">Signal</keyword>
<dbReference type="EnsemblPlants" id="Solyc10g076200.2.1">
    <property type="protein sequence ID" value="Solyc10g076200.2.1"/>
    <property type="gene ID" value="Solyc10g076200.2"/>
</dbReference>
<reference evidence="7" key="2">
    <citation type="submission" date="2019-01" db="UniProtKB">
        <authorList>
            <consortium name="EnsemblPlants"/>
        </authorList>
    </citation>
    <scope>IDENTIFICATION</scope>
    <source>
        <strain evidence="7">cv. Heinz 1706</strain>
    </source>
</reference>
<dbReference type="InterPro" id="IPR016140">
    <property type="entry name" value="Bifunc_inhib/LTP/seed_store"/>
</dbReference>
<feature type="signal peptide" evidence="5">
    <location>
        <begin position="1"/>
        <end position="22"/>
    </location>
</feature>
<dbReference type="Gramene" id="Solyc10g076200.2.1">
    <property type="protein sequence ID" value="Solyc10g076200.2.1"/>
    <property type="gene ID" value="Solyc10g076200.2"/>
</dbReference>
<dbReference type="OMA" id="PANCCAG"/>
<dbReference type="PANTHER" id="PTHR33076">
    <property type="entry name" value="NON-SPECIFIC LIPID-TRANSFER PROTEIN 2-RELATED"/>
    <property type="match status" value="1"/>
</dbReference>
<keyword evidence="2 4" id="KW-0813">Transport</keyword>
<protein>
    <recommendedName>
        <fullName evidence="4">Non-specific lipid-transfer protein</fullName>
    </recommendedName>
</protein>
<dbReference type="SUPFAM" id="SSF47699">
    <property type="entry name" value="Bifunctional inhibitor/lipid-transfer protein/seed storage 2S albumin"/>
    <property type="match status" value="1"/>
</dbReference>